<accession>A0A2M7RML9</accession>
<name>A0A2M7RML9_9BACT</name>
<evidence type="ECO:0000313" key="1">
    <source>
        <dbReference type="EMBL" id="PIZ00740.1"/>
    </source>
</evidence>
<dbReference type="EMBL" id="PFMI01000045">
    <property type="protein sequence ID" value="PIZ00740.1"/>
    <property type="molecule type" value="Genomic_DNA"/>
</dbReference>
<dbReference type="Proteomes" id="UP000229371">
    <property type="component" value="Unassembled WGS sequence"/>
</dbReference>
<organism evidence="1 2">
    <name type="scientific">bacterium (Candidatus Gribaldobacteria) CG_4_10_14_0_8_um_filter_33_9</name>
    <dbReference type="NCBI Taxonomy" id="2014266"/>
    <lineage>
        <taxon>Bacteria</taxon>
        <taxon>Candidatus Gribaldobacteria</taxon>
    </lineage>
</organism>
<gene>
    <name evidence="1" type="ORF">COY61_01700</name>
</gene>
<dbReference type="AlphaFoldDB" id="A0A2M7RML9"/>
<protein>
    <submittedName>
        <fullName evidence="1">Uncharacterized protein</fullName>
    </submittedName>
</protein>
<sequence length="85" mass="9824">MGITNFLLNRKIKNTEQEAYSYYVKTAKAIESDSVKVSVDRINKGEFAEVNKHLEEVGKGFDTLEKLDQKYINSKKNLSMIMINY</sequence>
<reference evidence="2" key="1">
    <citation type="submission" date="2017-09" db="EMBL/GenBank/DDBJ databases">
        <title>Depth-based differentiation of microbial function through sediment-hosted aquifers and enrichment of novel symbionts in the deep terrestrial subsurface.</title>
        <authorList>
            <person name="Probst A.J."/>
            <person name="Ladd B."/>
            <person name="Jarett J.K."/>
            <person name="Geller-Mcgrath D.E."/>
            <person name="Sieber C.M.K."/>
            <person name="Emerson J.B."/>
            <person name="Anantharaman K."/>
            <person name="Thomas B.C."/>
            <person name="Malmstrom R."/>
            <person name="Stieglmeier M."/>
            <person name="Klingl A."/>
            <person name="Woyke T."/>
            <person name="Ryan C.M."/>
            <person name="Banfield J.F."/>
        </authorList>
    </citation>
    <scope>NUCLEOTIDE SEQUENCE [LARGE SCALE GENOMIC DNA]</scope>
</reference>
<evidence type="ECO:0000313" key="2">
    <source>
        <dbReference type="Proteomes" id="UP000229371"/>
    </source>
</evidence>
<comment type="caution">
    <text evidence="1">The sequence shown here is derived from an EMBL/GenBank/DDBJ whole genome shotgun (WGS) entry which is preliminary data.</text>
</comment>
<proteinExistence type="predicted"/>